<keyword evidence="3" id="KW-0436">Ligase</keyword>
<dbReference type="RefSeq" id="WP_073010829.1">
    <property type="nucleotide sequence ID" value="NZ_FQXD01000013.1"/>
</dbReference>
<keyword evidence="4" id="KW-1185">Reference proteome</keyword>
<evidence type="ECO:0000256" key="1">
    <source>
        <dbReference type="ARBA" id="ARBA00022801"/>
    </source>
</evidence>
<evidence type="ECO:0000256" key="2">
    <source>
        <dbReference type="HAMAP-Rule" id="MF_01444"/>
    </source>
</evidence>
<accession>A0A1M5VP00</accession>
<keyword evidence="1 2" id="KW-0378">Hydrolase</keyword>
<comment type="similarity">
    <text evidence="2">Belongs to the 2H phosphoesterase superfamily. YjcG family.</text>
</comment>
<dbReference type="InterPro" id="IPR009097">
    <property type="entry name" value="Cyclic_Pdiesterase"/>
</dbReference>
<proteinExistence type="inferred from homology"/>
<reference evidence="4" key="1">
    <citation type="submission" date="2016-11" db="EMBL/GenBank/DDBJ databases">
        <authorList>
            <person name="Varghese N."/>
            <person name="Submissions S."/>
        </authorList>
    </citation>
    <scope>NUCLEOTIDE SEQUENCE [LARGE SCALE GENOMIC DNA]</scope>
    <source>
        <strain evidence="4">CGMCC 1.6496</strain>
    </source>
</reference>
<dbReference type="GO" id="GO:0016874">
    <property type="term" value="F:ligase activity"/>
    <property type="evidence" value="ECO:0007669"/>
    <property type="project" value="UniProtKB-KW"/>
</dbReference>
<dbReference type="EC" id="3.1.-.-" evidence="2"/>
<gene>
    <name evidence="3" type="ORF">SAMN05421807_11329</name>
</gene>
<feature type="short sequence motif" description="HXTX 2" evidence="2">
    <location>
        <begin position="115"/>
        <end position="118"/>
    </location>
</feature>
<feature type="short sequence motif" description="HXTX 1" evidence="2">
    <location>
        <begin position="34"/>
        <end position="37"/>
    </location>
</feature>
<dbReference type="NCBIfam" id="NF010223">
    <property type="entry name" value="PRK13679.1"/>
    <property type="match status" value="1"/>
</dbReference>
<sequence>MKYGIVIFPTKEIQDEANSYRKRYDPHYALIPPHITLKESFEADDQLINDLIIELKHIANEMDPFTIHMNKVSTFAPITNTIYFKVEPRQELVDLYERMHAGKFPDNQEYAFVPHITIAQKLPDDEYSDVYSSLSMKKTQLEDQIDRFQLMYQLENGSWTVYETFVFGKEYV</sequence>
<evidence type="ECO:0000313" key="3">
    <source>
        <dbReference type="EMBL" id="SHH76930.1"/>
    </source>
</evidence>
<dbReference type="Pfam" id="PF13563">
    <property type="entry name" value="2_5_RNA_ligase2"/>
    <property type="match status" value="1"/>
</dbReference>
<dbReference type="OrthoDB" id="1524661at2"/>
<dbReference type="HAMAP" id="MF_01444">
    <property type="entry name" value="2H_phosphoesterase_YjcG"/>
    <property type="match status" value="1"/>
</dbReference>
<dbReference type="AlphaFoldDB" id="A0A1M5VP00"/>
<dbReference type="Gene3D" id="3.90.1140.10">
    <property type="entry name" value="Cyclic phosphodiesterase"/>
    <property type="match status" value="1"/>
</dbReference>
<organism evidence="3 4">
    <name type="scientific">Virgibacillus chiguensis</name>
    <dbReference type="NCBI Taxonomy" id="411959"/>
    <lineage>
        <taxon>Bacteria</taxon>
        <taxon>Bacillati</taxon>
        <taxon>Bacillota</taxon>
        <taxon>Bacilli</taxon>
        <taxon>Bacillales</taxon>
        <taxon>Bacillaceae</taxon>
        <taxon>Virgibacillus</taxon>
    </lineage>
</organism>
<dbReference type="EMBL" id="FQXD01000013">
    <property type="protein sequence ID" value="SHH76930.1"/>
    <property type="molecule type" value="Genomic_DNA"/>
</dbReference>
<evidence type="ECO:0000313" key="4">
    <source>
        <dbReference type="Proteomes" id="UP000184079"/>
    </source>
</evidence>
<dbReference type="InterPro" id="IPR022932">
    <property type="entry name" value="YjcG"/>
</dbReference>
<feature type="active site" description="Proton acceptor" evidence="2">
    <location>
        <position position="115"/>
    </location>
</feature>
<dbReference type="Proteomes" id="UP000184079">
    <property type="component" value="Unassembled WGS sequence"/>
</dbReference>
<feature type="active site" description="Proton donor" evidence="2">
    <location>
        <position position="34"/>
    </location>
</feature>
<dbReference type="SUPFAM" id="SSF55144">
    <property type="entry name" value="LigT-like"/>
    <property type="match status" value="1"/>
</dbReference>
<dbReference type="InterPro" id="IPR050580">
    <property type="entry name" value="2H_phosphoesterase_YjcG-like"/>
</dbReference>
<dbReference type="GO" id="GO:0016788">
    <property type="term" value="F:hydrolase activity, acting on ester bonds"/>
    <property type="evidence" value="ECO:0007669"/>
    <property type="project" value="UniProtKB-UniRule"/>
</dbReference>
<protein>
    <recommendedName>
        <fullName evidence="2">Putative phosphoesterase SAMN05421807_11329</fullName>
        <ecNumber evidence="2">3.1.-.-</ecNumber>
    </recommendedName>
</protein>
<dbReference type="PANTHER" id="PTHR40037:SF1">
    <property type="entry name" value="PHOSPHOESTERASE SAOUHSC_00951-RELATED"/>
    <property type="match status" value="1"/>
</dbReference>
<dbReference type="PANTHER" id="PTHR40037">
    <property type="entry name" value="PHOSPHOESTERASE YJCG-RELATED"/>
    <property type="match status" value="1"/>
</dbReference>
<name>A0A1M5VP00_9BACI</name>